<dbReference type="Pfam" id="PF18027">
    <property type="entry name" value="Pepdidase_M14_N"/>
    <property type="match status" value="1"/>
</dbReference>
<dbReference type="InterPro" id="IPR040626">
    <property type="entry name" value="Pepdidase_M14_N"/>
</dbReference>
<evidence type="ECO:0000313" key="6">
    <source>
        <dbReference type="EMBL" id="CAH0110010.1"/>
    </source>
</evidence>
<dbReference type="AlphaFoldDB" id="A0A8J2RXH8"/>
<dbReference type="CDD" id="cd06907">
    <property type="entry name" value="M14_AGBL2-3_like"/>
    <property type="match status" value="1"/>
</dbReference>
<keyword evidence="7" id="KW-1185">Reference proteome</keyword>
<organism evidence="6 7">
    <name type="scientific">Daphnia galeata</name>
    <dbReference type="NCBI Taxonomy" id="27404"/>
    <lineage>
        <taxon>Eukaryota</taxon>
        <taxon>Metazoa</taxon>
        <taxon>Ecdysozoa</taxon>
        <taxon>Arthropoda</taxon>
        <taxon>Crustacea</taxon>
        <taxon>Branchiopoda</taxon>
        <taxon>Diplostraca</taxon>
        <taxon>Cladocera</taxon>
        <taxon>Anomopoda</taxon>
        <taxon>Daphniidae</taxon>
        <taxon>Daphnia</taxon>
    </lineage>
</organism>
<evidence type="ECO:0000256" key="3">
    <source>
        <dbReference type="PROSITE-ProRule" id="PRU01379"/>
    </source>
</evidence>
<evidence type="ECO:0000256" key="2">
    <source>
        <dbReference type="ARBA" id="ARBA00005988"/>
    </source>
</evidence>
<dbReference type="GO" id="GO:0008270">
    <property type="term" value="F:zinc ion binding"/>
    <property type="evidence" value="ECO:0007669"/>
    <property type="project" value="InterPro"/>
</dbReference>
<dbReference type="GO" id="GO:0004181">
    <property type="term" value="F:metallocarboxypeptidase activity"/>
    <property type="evidence" value="ECO:0007669"/>
    <property type="project" value="InterPro"/>
</dbReference>
<feature type="domain" description="Peptidase M14" evidence="5">
    <location>
        <begin position="276"/>
        <end position="548"/>
    </location>
</feature>
<comment type="caution">
    <text evidence="6">The sequence shown here is derived from an EMBL/GenBank/DDBJ whole genome shotgun (WGS) entry which is preliminary data.</text>
</comment>
<feature type="compositionally biased region" description="Low complexity" evidence="4">
    <location>
        <begin position="575"/>
        <end position="606"/>
    </location>
</feature>
<dbReference type="EMBL" id="CAKKLH010000298">
    <property type="protein sequence ID" value="CAH0110010.1"/>
    <property type="molecule type" value="Genomic_DNA"/>
</dbReference>
<dbReference type="Proteomes" id="UP000789390">
    <property type="component" value="Unassembled WGS sequence"/>
</dbReference>
<name>A0A8J2RXH8_9CRUS</name>
<evidence type="ECO:0000259" key="5">
    <source>
        <dbReference type="PROSITE" id="PS52035"/>
    </source>
</evidence>
<dbReference type="Gene3D" id="2.60.40.3120">
    <property type="match status" value="1"/>
</dbReference>
<dbReference type="Gene3D" id="3.40.630.10">
    <property type="entry name" value="Zn peptidases"/>
    <property type="match status" value="1"/>
</dbReference>
<gene>
    <name evidence="6" type="ORF">DGAL_LOCUS13504</name>
</gene>
<sequence>MDNATEKENGVTRSITLNLNQTTQLVLPSTDNEISSPKLSEPRHLFSLQRELGPQQAPRWPAECQMAVATPKHILKCLSEREPYYQATGTEPEPSPWGDEVLKSGGDLVYCYIPESTAPYFTRSSTANGLAPADDNRFLVPDDSLIFESRFESGNLSKVFRITGNFYELHLRPDLYTSRHLQWFYFSIKNMQARTTYRFSIVNFAKADSLYLEGMKPLMYSEKRADTEGIGWTRCGTRIAYYRNDNVREGTNPTHTLSFTLEFPHSDDIVYLSYCYPYTYSHLQDRLLYTGKNDEERAQYCKIRLLCRSLAGNSVHVLTITSPSTDDSEKSGIVLTARVHPGETPSSWIMDGVLDFLTGPSACAQELREKFIFKIIPMLNPDGVIVGNTRCSLAARDLNRQYRVVSRECYPSVWHVKMLIRKLMEERPVAFYCDFHSHSRKHNVFIYGCEDKDLNEFPLIEQVFPLMMHKASNGKFDFENCKFVVQRAKEGTGRVVMKQLGVQYSYTLEASVCGTLTGSDSSLVQTHFSIQDYQEIGHIFCETLVNFFNPIPSRVARCISQLNVQMSRLNCGTRSRSNSFSPSPSRSPSLKSYLSASASPRSGPSPTISSNRIKPKDIAQRKRPKKLVRSLTLPSVDNALPVTVSFPSSSESEDKVSTAKIPSPKVKNQLLIDFQTKTPLVNGVFLRTHLPSAVHGRNVSTINRPDSLRGMQKKATESGLKGVKPKAQFTLQVVKDVNRMKSSSDSPPVTAQKTKQSQTTTTLPKKKSKKKHAKNLNANVKTELYRVGALSRVLNAMKK</sequence>
<feature type="region of interest" description="Disordered" evidence="4">
    <location>
        <begin position="739"/>
        <end position="773"/>
    </location>
</feature>
<evidence type="ECO:0000313" key="7">
    <source>
        <dbReference type="Proteomes" id="UP000789390"/>
    </source>
</evidence>
<feature type="active site" description="Proton donor/acceptor" evidence="3">
    <location>
        <position position="509"/>
    </location>
</feature>
<dbReference type="Pfam" id="PF00246">
    <property type="entry name" value="Peptidase_M14"/>
    <property type="match status" value="1"/>
</dbReference>
<dbReference type="PANTHER" id="PTHR12756:SF45">
    <property type="entry name" value="CYTOSOLIC CARBOXYPEPTIDASE NNA1"/>
    <property type="match status" value="1"/>
</dbReference>
<dbReference type="InterPro" id="IPR000834">
    <property type="entry name" value="Peptidase_M14"/>
</dbReference>
<accession>A0A8J2RXH8</accession>
<feature type="region of interest" description="Disordered" evidence="4">
    <location>
        <begin position="572"/>
        <end position="630"/>
    </location>
</feature>
<evidence type="ECO:0000256" key="1">
    <source>
        <dbReference type="ARBA" id="ARBA00001947"/>
    </source>
</evidence>
<dbReference type="PROSITE" id="PS52035">
    <property type="entry name" value="PEPTIDASE_M14"/>
    <property type="match status" value="1"/>
</dbReference>
<reference evidence="6" key="1">
    <citation type="submission" date="2021-11" db="EMBL/GenBank/DDBJ databases">
        <authorList>
            <person name="Schell T."/>
        </authorList>
    </citation>
    <scope>NUCLEOTIDE SEQUENCE</scope>
    <source>
        <strain evidence="6">M5</strain>
    </source>
</reference>
<proteinExistence type="inferred from homology"/>
<dbReference type="OrthoDB" id="10253041at2759"/>
<dbReference type="GO" id="GO:0006508">
    <property type="term" value="P:proteolysis"/>
    <property type="evidence" value="ECO:0007669"/>
    <property type="project" value="InterPro"/>
</dbReference>
<dbReference type="PANTHER" id="PTHR12756">
    <property type="entry name" value="CYTOSOLIC CARBOXYPEPTIDASE"/>
    <property type="match status" value="1"/>
</dbReference>
<protein>
    <recommendedName>
        <fullName evidence="5">Peptidase M14 domain-containing protein</fullName>
    </recommendedName>
</protein>
<feature type="compositionally biased region" description="Basic residues" evidence="4">
    <location>
        <begin position="764"/>
        <end position="773"/>
    </location>
</feature>
<dbReference type="InterPro" id="IPR050821">
    <property type="entry name" value="Cytosolic_carboxypeptidase"/>
</dbReference>
<feature type="compositionally biased region" description="Low complexity" evidence="4">
    <location>
        <begin position="749"/>
        <end position="763"/>
    </location>
</feature>
<evidence type="ECO:0000256" key="4">
    <source>
        <dbReference type="SAM" id="MobiDB-lite"/>
    </source>
</evidence>
<dbReference type="SUPFAM" id="SSF53187">
    <property type="entry name" value="Zn-dependent exopeptidases"/>
    <property type="match status" value="1"/>
</dbReference>
<comment type="similarity">
    <text evidence="2 3">Belongs to the peptidase M14 family.</text>
</comment>
<comment type="cofactor">
    <cofactor evidence="1">
        <name>Zn(2+)</name>
        <dbReference type="ChEBI" id="CHEBI:29105"/>
    </cofactor>
</comment>